<proteinExistence type="predicted"/>
<sequence length="515" mass="56603">MIPVYSKGQYSLKVFAPEGWYFEPEVVDFNLDGVNDPCTQNRDINFFLTGFSIHGVVDGVSGSGPTGLSLILKQDGKVIDSTTTTEGGKYLFKAVAGKYEVSTGIDSSVCIRHGKTFVEVTNAPVLVKPDLRIAGYTFTVAVRNKDQPLPNARITLYSKRHPELENCNAVISPVREMEGAKFICNVGVTKDDGIISVPCLPNGIYYVTAEYKTDEAGFIFSPAIQKLVVENEAVEVSFSVIEFTARGRVVVNRRGVSGAQVVVQGKEVTESDANGYFTLQGLTEGTLDVTARAPHTKFSNERIVFRLPNIKITDVNVESFEVCGSVEISSQDAIVSPLILKKIDGTEIVSIRPTADGKFCKMVAPGKYSISPADSSSTLTPRSLDIDVTTSYISDLRFTHFKTDAVVLVTCIGTCETLSISLLQGTNVLHTVRGKDEFVFKNIGPGAYRVRINEGDRACWEKRDLPLFIDKVHPQPVHFVQSGFTSIIKLSHPAHMVELFFQFFDHKYQVPTKPE</sequence>
<dbReference type="Gene3D" id="2.60.40.10">
    <property type="entry name" value="Immunoglobulins"/>
    <property type="match status" value="1"/>
</dbReference>
<dbReference type="WBParaSite" id="ACAC_0001233401-mRNA-1">
    <property type="protein sequence ID" value="ACAC_0001233401-mRNA-1"/>
    <property type="gene ID" value="ACAC_0001233401"/>
</dbReference>
<keyword evidence="5" id="KW-1185">Reference proteome</keyword>
<dbReference type="InterPro" id="IPR056190">
    <property type="entry name" value="NOMO_5th"/>
</dbReference>
<dbReference type="AlphaFoldDB" id="A0A0K0DL83"/>
<dbReference type="STRING" id="6313.A0A0K0DL83"/>
<dbReference type="SUPFAM" id="SSF49478">
    <property type="entry name" value="Cna protein B-type domain"/>
    <property type="match status" value="1"/>
</dbReference>
<dbReference type="Pfam" id="PF22898">
    <property type="entry name" value="NOMO1-like_1st"/>
    <property type="match status" value="1"/>
</dbReference>
<dbReference type="PANTHER" id="PTHR23303:SF14">
    <property type="entry name" value="BOS COMPLEX SUBUNIT NOMO1-RELATED"/>
    <property type="match status" value="1"/>
</dbReference>
<dbReference type="InterPro" id="IPR051417">
    <property type="entry name" value="SDr/BOS_complex"/>
</dbReference>
<feature type="domain" description="NOMO fifth transthyretin-like" evidence="4">
    <location>
        <begin position="321"/>
        <end position="398"/>
    </location>
</feature>
<dbReference type="InterPro" id="IPR055075">
    <property type="entry name" value="NOMO-like_N"/>
</dbReference>
<name>A0A0K0DL83_ANGCA</name>
<reference evidence="5" key="1">
    <citation type="submission" date="2012-09" db="EMBL/GenBank/DDBJ databases">
        <authorList>
            <person name="Martin A.A."/>
        </authorList>
    </citation>
    <scope>NUCLEOTIDE SEQUENCE</scope>
</reference>
<feature type="domain" description="NOMO second beta-sandwich" evidence="3">
    <location>
        <begin position="49"/>
        <end position="132"/>
    </location>
</feature>
<dbReference type="GO" id="GO:0005789">
    <property type="term" value="C:endoplasmic reticulum membrane"/>
    <property type="evidence" value="ECO:0007669"/>
    <property type="project" value="TreeGrafter"/>
</dbReference>
<evidence type="ECO:0000313" key="6">
    <source>
        <dbReference type="WBParaSite" id="ACAC_0001233401-mRNA-1"/>
    </source>
</evidence>
<feature type="domain" description="NOMO-like N-terminal beta-sandwich" evidence="2">
    <location>
        <begin position="1"/>
        <end position="46"/>
    </location>
</feature>
<dbReference type="PANTHER" id="PTHR23303">
    <property type="entry name" value="CARBOXYPEPTIDASE REGULATORY REGION-CONTAINING"/>
    <property type="match status" value="1"/>
</dbReference>
<evidence type="ECO:0000259" key="2">
    <source>
        <dbReference type="Pfam" id="PF22898"/>
    </source>
</evidence>
<organism evidence="5 6">
    <name type="scientific">Angiostrongylus cantonensis</name>
    <name type="common">Rat lungworm</name>
    <dbReference type="NCBI Taxonomy" id="6313"/>
    <lineage>
        <taxon>Eukaryota</taxon>
        <taxon>Metazoa</taxon>
        <taxon>Ecdysozoa</taxon>
        <taxon>Nematoda</taxon>
        <taxon>Chromadorea</taxon>
        <taxon>Rhabditida</taxon>
        <taxon>Rhabditina</taxon>
        <taxon>Rhabditomorpha</taxon>
        <taxon>Strongyloidea</taxon>
        <taxon>Metastrongylidae</taxon>
        <taxon>Angiostrongylus</taxon>
    </lineage>
</organism>
<dbReference type="Pfam" id="PF23194">
    <property type="entry name" value="NOMO_5th"/>
    <property type="match status" value="1"/>
</dbReference>
<keyword evidence="1" id="KW-0732">Signal</keyword>
<reference evidence="6" key="2">
    <citation type="submission" date="2017-02" db="UniProtKB">
        <authorList>
            <consortium name="WormBaseParasite"/>
        </authorList>
    </citation>
    <scope>IDENTIFICATION</scope>
</reference>
<evidence type="ECO:0000259" key="3">
    <source>
        <dbReference type="Pfam" id="PF22904"/>
    </source>
</evidence>
<dbReference type="Gene3D" id="2.60.40.1120">
    <property type="entry name" value="Carboxypeptidase-like, regulatory domain"/>
    <property type="match status" value="1"/>
</dbReference>
<dbReference type="Proteomes" id="UP000035642">
    <property type="component" value="Unassembled WGS sequence"/>
</dbReference>
<evidence type="ECO:0000313" key="5">
    <source>
        <dbReference type="Proteomes" id="UP000035642"/>
    </source>
</evidence>
<dbReference type="InterPro" id="IPR013783">
    <property type="entry name" value="Ig-like_fold"/>
</dbReference>
<evidence type="ECO:0000259" key="4">
    <source>
        <dbReference type="Pfam" id="PF23194"/>
    </source>
</evidence>
<dbReference type="SUPFAM" id="SSF49464">
    <property type="entry name" value="Carboxypeptidase regulatory domain-like"/>
    <property type="match status" value="1"/>
</dbReference>
<dbReference type="InterPro" id="IPR055074">
    <property type="entry name" value="NOMO1-3_2nd"/>
</dbReference>
<protein>
    <submittedName>
        <fullName evidence="6">Nodal modulator 1</fullName>
    </submittedName>
</protein>
<evidence type="ECO:0000256" key="1">
    <source>
        <dbReference type="ARBA" id="ARBA00022729"/>
    </source>
</evidence>
<dbReference type="Pfam" id="PF22904">
    <property type="entry name" value="NOMO1-like_2nd"/>
    <property type="match status" value="1"/>
</dbReference>
<dbReference type="InterPro" id="IPR008969">
    <property type="entry name" value="CarboxyPept-like_regulatory"/>
</dbReference>
<accession>A0A0K0DL83</accession>